<comment type="cofactor">
    <cofactor evidence="1 19">
        <name>Mg(2+)</name>
        <dbReference type="ChEBI" id="CHEBI:18420"/>
    </cofactor>
</comment>
<evidence type="ECO:0000256" key="17">
    <source>
        <dbReference type="ARBA" id="ARBA00048623"/>
    </source>
</evidence>
<dbReference type="EMBL" id="BIXY01000060">
    <property type="protein sequence ID" value="GCF10123.1"/>
    <property type="molecule type" value="Genomic_DNA"/>
</dbReference>
<evidence type="ECO:0000313" key="21">
    <source>
        <dbReference type="Proteomes" id="UP000322530"/>
    </source>
</evidence>
<evidence type="ECO:0000256" key="18">
    <source>
        <dbReference type="ARBA" id="ARBA00049504"/>
    </source>
</evidence>
<proteinExistence type="inferred from homology"/>
<keyword evidence="10 19" id="KW-0812">Transmembrane</keyword>
<keyword evidence="11 19" id="KW-0460">Magnesium</keyword>
<dbReference type="AlphaFoldDB" id="A0A5A5TGC9"/>
<keyword evidence="21" id="KW-1185">Reference proteome</keyword>
<dbReference type="GO" id="GO:0051073">
    <property type="term" value="F:adenosylcobinamide-GDP ribazoletransferase activity"/>
    <property type="evidence" value="ECO:0007669"/>
    <property type="project" value="UniProtKB-UniRule"/>
</dbReference>
<evidence type="ECO:0000256" key="8">
    <source>
        <dbReference type="ARBA" id="ARBA00022573"/>
    </source>
</evidence>
<evidence type="ECO:0000256" key="4">
    <source>
        <dbReference type="ARBA" id="ARBA00010561"/>
    </source>
</evidence>
<evidence type="ECO:0000256" key="2">
    <source>
        <dbReference type="ARBA" id="ARBA00004651"/>
    </source>
</evidence>
<dbReference type="InterPro" id="IPR003805">
    <property type="entry name" value="CobS"/>
</dbReference>
<keyword evidence="7 19" id="KW-1003">Cell membrane</keyword>
<feature type="transmembrane region" description="Helical" evidence="19">
    <location>
        <begin position="141"/>
        <end position="163"/>
    </location>
</feature>
<evidence type="ECO:0000256" key="6">
    <source>
        <dbReference type="ARBA" id="ARBA00015850"/>
    </source>
</evidence>
<evidence type="ECO:0000256" key="16">
    <source>
        <dbReference type="ARBA" id="ARBA00032853"/>
    </source>
</evidence>
<organism evidence="20 21">
    <name type="scientific">Dictyobacter arantiisoli</name>
    <dbReference type="NCBI Taxonomy" id="2014874"/>
    <lineage>
        <taxon>Bacteria</taxon>
        <taxon>Bacillati</taxon>
        <taxon>Chloroflexota</taxon>
        <taxon>Ktedonobacteria</taxon>
        <taxon>Ktedonobacterales</taxon>
        <taxon>Dictyobacteraceae</taxon>
        <taxon>Dictyobacter</taxon>
    </lineage>
</organism>
<dbReference type="PANTHER" id="PTHR34148">
    <property type="entry name" value="ADENOSYLCOBINAMIDE-GDP RIBAZOLETRANSFERASE"/>
    <property type="match status" value="1"/>
</dbReference>
<evidence type="ECO:0000256" key="19">
    <source>
        <dbReference type="HAMAP-Rule" id="MF_00719"/>
    </source>
</evidence>
<name>A0A5A5TGC9_9CHLR</name>
<keyword evidence="13 19" id="KW-0472">Membrane</keyword>
<dbReference type="GO" id="GO:0005886">
    <property type="term" value="C:plasma membrane"/>
    <property type="evidence" value="ECO:0007669"/>
    <property type="project" value="UniProtKB-SubCell"/>
</dbReference>
<reference evidence="20 21" key="1">
    <citation type="submission" date="2019-01" db="EMBL/GenBank/DDBJ databases">
        <title>Draft genome sequence of Dictyobacter sp. Uno17.</title>
        <authorList>
            <person name="Wang C.M."/>
            <person name="Zheng Y."/>
            <person name="Sakai Y."/>
            <person name="Abe K."/>
            <person name="Yokota A."/>
            <person name="Yabe S."/>
        </authorList>
    </citation>
    <scope>NUCLEOTIDE SEQUENCE [LARGE SCALE GENOMIC DNA]</scope>
    <source>
        <strain evidence="20 21">Uno17</strain>
    </source>
</reference>
<dbReference type="GO" id="GO:0008818">
    <property type="term" value="F:cobalamin 5'-phosphate synthase activity"/>
    <property type="evidence" value="ECO:0007669"/>
    <property type="project" value="UniProtKB-UniRule"/>
</dbReference>
<evidence type="ECO:0000313" key="20">
    <source>
        <dbReference type="EMBL" id="GCF10123.1"/>
    </source>
</evidence>
<comment type="subcellular location">
    <subcellularLocation>
        <location evidence="2 19">Cell membrane</location>
        <topology evidence="2 19">Multi-pass membrane protein</topology>
    </subcellularLocation>
</comment>
<dbReference type="GO" id="GO:0009236">
    <property type="term" value="P:cobalamin biosynthetic process"/>
    <property type="evidence" value="ECO:0007669"/>
    <property type="project" value="UniProtKB-UniRule"/>
</dbReference>
<evidence type="ECO:0000256" key="11">
    <source>
        <dbReference type="ARBA" id="ARBA00022842"/>
    </source>
</evidence>
<dbReference type="RefSeq" id="WP_149403025.1">
    <property type="nucleotide sequence ID" value="NZ_BIXY01000060.1"/>
</dbReference>
<dbReference type="EC" id="2.7.8.26" evidence="5 19"/>
<dbReference type="Pfam" id="PF02654">
    <property type="entry name" value="CobS"/>
    <property type="match status" value="1"/>
</dbReference>
<evidence type="ECO:0000256" key="14">
    <source>
        <dbReference type="ARBA" id="ARBA00025228"/>
    </source>
</evidence>
<dbReference type="NCBIfam" id="TIGR00317">
    <property type="entry name" value="cobS"/>
    <property type="match status" value="1"/>
</dbReference>
<evidence type="ECO:0000256" key="10">
    <source>
        <dbReference type="ARBA" id="ARBA00022692"/>
    </source>
</evidence>
<accession>A0A5A5TGC9</accession>
<feature type="transmembrane region" description="Helical" evidence="19">
    <location>
        <begin position="264"/>
        <end position="282"/>
    </location>
</feature>
<keyword evidence="9 19" id="KW-0808">Transferase</keyword>
<evidence type="ECO:0000256" key="15">
    <source>
        <dbReference type="ARBA" id="ARBA00032605"/>
    </source>
</evidence>
<evidence type="ECO:0000256" key="12">
    <source>
        <dbReference type="ARBA" id="ARBA00022989"/>
    </source>
</evidence>
<dbReference type="UniPathway" id="UPA00148">
    <property type="reaction ID" value="UER00238"/>
</dbReference>
<comment type="catalytic activity">
    <reaction evidence="18 19">
        <text>alpha-ribazole 5'-phosphate + adenosylcob(III)inamide-GDP = adenosylcob(III)alamin 5'-phosphate + GMP + H(+)</text>
        <dbReference type="Rhea" id="RHEA:23560"/>
        <dbReference type="ChEBI" id="CHEBI:15378"/>
        <dbReference type="ChEBI" id="CHEBI:57918"/>
        <dbReference type="ChEBI" id="CHEBI:58115"/>
        <dbReference type="ChEBI" id="CHEBI:60487"/>
        <dbReference type="ChEBI" id="CHEBI:60493"/>
        <dbReference type="EC" id="2.7.8.26"/>
    </reaction>
</comment>
<evidence type="ECO:0000256" key="1">
    <source>
        <dbReference type="ARBA" id="ARBA00001946"/>
    </source>
</evidence>
<comment type="similarity">
    <text evidence="4 19">Belongs to the CobS family.</text>
</comment>
<comment type="catalytic activity">
    <reaction evidence="17 19">
        <text>alpha-ribazole + adenosylcob(III)inamide-GDP = adenosylcob(III)alamin + GMP + H(+)</text>
        <dbReference type="Rhea" id="RHEA:16049"/>
        <dbReference type="ChEBI" id="CHEBI:10329"/>
        <dbReference type="ChEBI" id="CHEBI:15378"/>
        <dbReference type="ChEBI" id="CHEBI:18408"/>
        <dbReference type="ChEBI" id="CHEBI:58115"/>
        <dbReference type="ChEBI" id="CHEBI:60487"/>
        <dbReference type="EC" id="2.7.8.26"/>
    </reaction>
</comment>
<feature type="transmembrane region" description="Helical" evidence="19">
    <location>
        <begin position="169"/>
        <end position="190"/>
    </location>
</feature>
<evidence type="ECO:0000256" key="7">
    <source>
        <dbReference type="ARBA" id="ARBA00022475"/>
    </source>
</evidence>
<keyword evidence="12 19" id="KW-1133">Transmembrane helix</keyword>
<dbReference type="HAMAP" id="MF_00719">
    <property type="entry name" value="CobS"/>
    <property type="match status" value="1"/>
</dbReference>
<comment type="pathway">
    <text evidence="3 19">Cofactor biosynthesis; adenosylcobalamin biosynthesis; adenosylcobalamin from cob(II)yrinate a,c-diamide: step 7/7.</text>
</comment>
<gene>
    <name evidence="19 20" type="primary">cobS</name>
    <name evidence="20" type="ORF">KDI_36870</name>
</gene>
<evidence type="ECO:0000256" key="5">
    <source>
        <dbReference type="ARBA" id="ARBA00013200"/>
    </source>
</evidence>
<feature type="transmembrane region" description="Helical" evidence="19">
    <location>
        <begin position="67"/>
        <end position="88"/>
    </location>
</feature>
<dbReference type="PANTHER" id="PTHR34148:SF1">
    <property type="entry name" value="ADENOSYLCOBINAMIDE-GDP RIBAZOLETRANSFERASE"/>
    <property type="match status" value="1"/>
</dbReference>
<feature type="transmembrane region" description="Helical" evidence="19">
    <location>
        <begin position="211"/>
        <end position="244"/>
    </location>
</feature>
<keyword evidence="8 19" id="KW-0169">Cobalamin biosynthesis</keyword>
<comment type="caution">
    <text evidence="20">The sequence shown here is derived from an EMBL/GenBank/DDBJ whole genome shotgun (WGS) entry which is preliminary data.</text>
</comment>
<evidence type="ECO:0000256" key="3">
    <source>
        <dbReference type="ARBA" id="ARBA00004663"/>
    </source>
</evidence>
<evidence type="ECO:0000256" key="13">
    <source>
        <dbReference type="ARBA" id="ARBA00023136"/>
    </source>
</evidence>
<evidence type="ECO:0000256" key="9">
    <source>
        <dbReference type="ARBA" id="ARBA00022679"/>
    </source>
</evidence>
<dbReference type="Proteomes" id="UP000322530">
    <property type="component" value="Unassembled WGS sequence"/>
</dbReference>
<protein>
    <recommendedName>
        <fullName evidence="6 19">Adenosylcobinamide-GDP ribazoletransferase</fullName>
        <ecNumber evidence="5 19">2.7.8.26</ecNumber>
    </recommendedName>
    <alternativeName>
        <fullName evidence="16 19">Cobalamin synthase</fullName>
    </alternativeName>
    <alternativeName>
        <fullName evidence="15 19">Cobalamin-5'-phosphate synthase</fullName>
    </alternativeName>
</protein>
<sequence length="283" mass="30420">MSETTPLHSNPEHPSPSPVGPTPDAWLMAQWKEFVAALKFLTTLPVPGATQLFTTGTADATLFVGSAYFPLVGLLLALILWLVVLIFGAQVSSLVLAALLVVALVILTGGLHLDGLMDCCDGLFGGTSRERKLEIMRDSRVGSFGVLGGVCLLFLKFALLASLDRYHLPFALLAILPISRWNMVLAMYAFPGARPSGLGEAYRRTVTRKRLICAAVLSLLIALLSGPILVGLLLWICGTLVAWITGEWITHVLGGLTGDVYGALAEFSEVVLLLLFTLLHVWL</sequence>
<dbReference type="OrthoDB" id="9794626at2"/>
<feature type="transmembrane region" description="Helical" evidence="19">
    <location>
        <begin position="94"/>
        <end position="113"/>
    </location>
</feature>
<comment type="function">
    <text evidence="14 19">Joins adenosylcobinamide-GDP and alpha-ribazole to generate adenosylcobalamin (Ado-cobalamin). Also synthesizes adenosylcobalamin 5'-phosphate from adenosylcobinamide-GDP and alpha-ribazole 5'-phosphate.</text>
</comment>